<evidence type="ECO:0000259" key="7">
    <source>
        <dbReference type="Pfam" id="PF05670"/>
    </source>
</evidence>
<dbReference type="GO" id="GO:1990116">
    <property type="term" value="P:ribosome-associated ubiquitin-dependent protein catabolic process"/>
    <property type="evidence" value="ECO:0007669"/>
    <property type="project" value="TreeGrafter"/>
</dbReference>
<dbReference type="EMBL" id="QEAM01000360">
    <property type="protein sequence ID" value="TPX40800.1"/>
    <property type="molecule type" value="Genomic_DNA"/>
</dbReference>
<feature type="compositionally biased region" description="Acidic residues" evidence="6">
    <location>
        <begin position="887"/>
        <end position="897"/>
    </location>
</feature>
<feature type="compositionally biased region" description="Basic and acidic residues" evidence="6">
    <location>
        <begin position="501"/>
        <end position="515"/>
    </location>
</feature>
<dbReference type="InterPro" id="IPR051608">
    <property type="entry name" value="RQC_Subunit_NEMF"/>
</dbReference>
<organism evidence="9 10">
    <name type="scientific">Synchytrium endobioticum</name>
    <dbReference type="NCBI Taxonomy" id="286115"/>
    <lineage>
        <taxon>Eukaryota</taxon>
        <taxon>Fungi</taxon>
        <taxon>Fungi incertae sedis</taxon>
        <taxon>Chytridiomycota</taxon>
        <taxon>Chytridiomycota incertae sedis</taxon>
        <taxon>Chytridiomycetes</taxon>
        <taxon>Synchytriales</taxon>
        <taxon>Synchytriaceae</taxon>
        <taxon>Synchytrium</taxon>
    </lineage>
</organism>
<feature type="compositionally biased region" description="Basic and acidic residues" evidence="6">
    <location>
        <begin position="1058"/>
        <end position="1075"/>
    </location>
</feature>
<dbReference type="AlphaFoldDB" id="A0A507CNY6"/>
<dbReference type="Pfam" id="PF05833">
    <property type="entry name" value="NFACT_N"/>
    <property type="match status" value="1"/>
</dbReference>
<reference evidence="9 10" key="1">
    <citation type="journal article" date="2019" name="Sci. Rep.">
        <title>Comparative genomics of chytrid fungi reveal insights into the obligate biotrophic and pathogenic lifestyle of Synchytrium endobioticum.</title>
        <authorList>
            <person name="van de Vossenberg B.T.L.H."/>
            <person name="Warris S."/>
            <person name="Nguyen H.D.T."/>
            <person name="van Gent-Pelzer M.P.E."/>
            <person name="Joly D.L."/>
            <person name="van de Geest H.C."/>
            <person name="Bonants P.J.M."/>
            <person name="Smith D.S."/>
            <person name="Levesque C.A."/>
            <person name="van der Lee T.A.J."/>
        </authorList>
    </citation>
    <scope>NUCLEOTIDE SEQUENCE [LARGE SCALE GENOMIC DNA]</scope>
    <source>
        <strain evidence="9 10">LEV6574</strain>
    </source>
</reference>
<sequence length="1250" mass="137417">MKQRFSALDVSGIVTSLRPTIQNQRLQNVYDISPRVRASSTGRTQLPQLLPKTYLFKFSSTVADSKELLLVESGIRIHSSEFSREKSMFPSPFCIKLRKHLKGRRLKDIQQVRADRIIDLTFGEGDGAYHLMLEFYASGNIILCDHQYKILSLLRVVQVQGVTPAVASNSESVVPSNKVDSAKFAVGETYRLDLATDFHPATEDRVRLALEGPPPESEPMSIPSESLQSTQHDTSKKRKGGKKSAAAPKAKKKKDWTLRKVIRDAFAADYGTALIDHLLSISGLDGALRVPDDIDASPKSPHIASLMSAFDEANTIVQSCIERPQKGYIILSSIAKDLTTDTSADNSGTARESDTSTNVYDEFHPYLFAQHNGRPHLEFESFNIATDTFFSRIEAQKLELRARQAELNAQKRIETVKAGHESQIKGLASQQEESTKVARAMELNMCDIDSLLQTLRTLLASGMDWQDLNKLVKDETIKGNKIASMIVALKMESSTVSISLRDPDDTGIDDVHSPSEDDAQTDDSATESDESDDEDGSIPSSVTNKPNNETLGRMLIADIDIYASAFSNARKYYDVKKSAAMKQEKTQEAAEKAVKSAERKILQELKTAQKQVPSMTKVRKPYWFEKFLWFVSSENYLVVGGHDAQQNEQLVRKYLKRGDVYIHADLSGASSVVVKNPNPNAAPPPDVSLEDWSPIPPDTLLQAGTMSVCQSKAWEAKVVTSAWWVHPDQVSKTAPTGEYLTTGSFMVRGKKHWLPPVQLVYGYGLLFRVSDEDIQRHYWERRPWGRNSDQVPNRDINNSISAMSSRAQSLETIGISPMGSTANFADDESPDVIQAAAEESGGGTDSDSDWMPEARARSCIRTGSSNPPLPAIVVPVGSDDTSVGEMGDSEGEQDVDESPPQSPCKSRSKLQRDDTVPVADKYNLNEIGDEAVHDPSPVLASITASASSAPGRKRAISAKERRDMKKKRAGKGNDSWGDDESNKTSSVALDTLDLSKLPHGTTSKKPPMAPPSNQQQAHVRGKKGKLKKQKTKYRDQDDEDKQLALEVLGSAKGQQQQQDKKGKGGRSEFTKEPSVRIRLLQPDSARVAGVIQEKDGNESSKSSNNGDATHNADESAKQDEEGNAQPQAEEADDEQKLEEDVSMNYLDSLTGNPHEDDTVLFAMPVCAPFSALIKYKFRVKLVPGSLKKGKAAKSALEAFVKMATPVEKELIRRIPETESVQTMMAKCKLMGIDGVSGDKGGKSKGLKAKK</sequence>
<comment type="similarity">
    <text evidence="2">Belongs to the NEMF family.</text>
</comment>
<feature type="compositionally biased region" description="Acidic residues" evidence="6">
    <location>
        <begin position="516"/>
        <end position="536"/>
    </location>
</feature>
<evidence type="ECO:0000256" key="5">
    <source>
        <dbReference type="ARBA" id="ARBA00070414"/>
    </source>
</evidence>
<dbReference type="GO" id="GO:0043023">
    <property type="term" value="F:ribosomal large subunit binding"/>
    <property type="evidence" value="ECO:0007669"/>
    <property type="project" value="TreeGrafter"/>
</dbReference>
<evidence type="ECO:0000313" key="9">
    <source>
        <dbReference type="EMBL" id="TPX40800.1"/>
    </source>
</evidence>
<dbReference type="GO" id="GO:0005737">
    <property type="term" value="C:cytoplasm"/>
    <property type="evidence" value="ECO:0007669"/>
    <property type="project" value="UniProtKB-SubCell"/>
</dbReference>
<keyword evidence="4" id="KW-0175">Coiled coil</keyword>
<gene>
    <name evidence="9" type="ORF">SeLEV6574_g06402</name>
</gene>
<feature type="compositionally biased region" description="Basic and acidic residues" evidence="6">
    <location>
        <begin position="1110"/>
        <end position="1120"/>
    </location>
</feature>
<feature type="region of interest" description="Disordered" evidence="6">
    <location>
        <begin position="499"/>
        <end position="547"/>
    </location>
</feature>
<evidence type="ECO:0000256" key="3">
    <source>
        <dbReference type="ARBA" id="ARBA00022490"/>
    </source>
</evidence>
<dbReference type="VEuPathDB" id="FungiDB:SeMB42_g03741"/>
<evidence type="ECO:0000256" key="1">
    <source>
        <dbReference type="ARBA" id="ARBA00004496"/>
    </source>
</evidence>
<name>A0A507CNY6_9FUNG</name>
<dbReference type="Gene3D" id="2.30.310.10">
    <property type="entry name" value="ibrinogen binding protein from staphylococcus aureus domain"/>
    <property type="match status" value="1"/>
</dbReference>
<keyword evidence="3" id="KW-0963">Cytoplasm</keyword>
<evidence type="ECO:0000256" key="2">
    <source>
        <dbReference type="ARBA" id="ARBA00008318"/>
    </source>
</evidence>
<proteinExistence type="inferred from homology"/>
<accession>A0A507CNY6</accession>
<dbReference type="FunFam" id="2.30.310.10:FF:000003">
    <property type="entry name" value="Zinc knuckle domain containing protein"/>
    <property type="match status" value="1"/>
</dbReference>
<dbReference type="PANTHER" id="PTHR15239:SF6">
    <property type="entry name" value="RIBOSOME QUALITY CONTROL COMPLEX SUBUNIT NEMF"/>
    <property type="match status" value="1"/>
</dbReference>
<evidence type="ECO:0000256" key="6">
    <source>
        <dbReference type="SAM" id="MobiDB-lite"/>
    </source>
</evidence>
<evidence type="ECO:0000259" key="8">
    <source>
        <dbReference type="Pfam" id="PF11923"/>
    </source>
</evidence>
<dbReference type="GO" id="GO:0000049">
    <property type="term" value="F:tRNA binding"/>
    <property type="evidence" value="ECO:0007669"/>
    <property type="project" value="TreeGrafter"/>
</dbReference>
<evidence type="ECO:0000256" key="4">
    <source>
        <dbReference type="ARBA" id="ARBA00023054"/>
    </source>
</evidence>
<dbReference type="GO" id="GO:1990112">
    <property type="term" value="C:RQC complex"/>
    <property type="evidence" value="ECO:0007669"/>
    <property type="project" value="TreeGrafter"/>
</dbReference>
<dbReference type="GO" id="GO:0072344">
    <property type="term" value="P:rescue of stalled ribosome"/>
    <property type="evidence" value="ECO:0007669"/>
    <property type="project" value="TreeGrafter"/>
</dbReference>
<dbReference type="Pfam" id="PF05670">
    <property type="entry name" value="NFACT-R_1"/>
    <property type="match status" value="1"/>
</dbReference>
<dbReference type="Proteomes" id="UP000320475">
    <property type="component" value="Unassembled WGS sequence"/>
</dbReference>
<protein>
    <recommendedName>
        <fullName evidence="5">Ribosome quality control complex subunit 2</fullName>
    </recommendedName>
</protein>
<feature type="region of interest" description="Disordered" evidence="6">
    <location>
        <begin position="210"/>
        <end position="251"/>
    </location>
</feature>
<feature type="domain" description="NFACT RNA-binding" evidence="7">
    <location>
        <begin position="626"/>
        <end position="749"/>
    </location>
</feature>
<dbReference type="InterPro" id="IPR008532">
    <property type="entry name" value="NFACT_RNA-bd"/>
</dbReference>
<feature type="domain" description="NFACT protein C-terminal" evidence="8">
    <location>
        <begin position="1142"/>
        <end position="1230"/>
    </location>
</feature>
<feature type="compositionally biased region" description="Polar residues" evidence="6">
    <location>
        <begin position="1099"/>
        <end position="1108"/>
    </location>
</feature>
<feature type="compositionally biased region" description="Basic residues" evidence="6">
    <location>
        <begin position="1019"/>
        <end position="1031"/>
    </location>
</feature>
<feature type="region of interest" description="Disordered" evidence="6">
    <location>
        <begin position="860"/>
        <end position="1137"/>
    </location>
</feature>
<dbReference type="PANTHER" id="PTHR15239">
    <property type="entry name" value="NUCLEAR EXPORT MEDIATOR FACTOR NEMF"/>
    <property type="match status" value="1"/>
</dbReference>
<dbReference type="OrthoDB" id="207084at2759"/>
<dbReference type="InterPro" id="IPR021846">
    <property type="entry name" value="NFACT-C"/>
</dbReference>
<dbReference type="Pfam" id="PF11923">
    <property type="entry name" value="NFACT-C"/>
    <property type="match status" value="1"/>
</dbReference>
<comment type="subcellular location">
    <subcellularLocation>
        <location evidence="1">Cytoplasm</location>
    </subcellularLocation>
</comment>
<comment type="caution">
    <text evidence="9">The sequence shown here is derived from an EMBL/GenBank/DDBJ whole genome shotgun (WGS) entry which is preliminary data.</text>
</comment>
<evidence type="ECO:0000313" key="10">
    <source>
        <dbReference type="Proteomes" id="UP000320475"/>
    </source>
</evidence>